<feature type="region of interest" description="Disordered" evidence="1">
    <location>
        <begin position="63"/>
        <end position="104"/>
    </location>
</feature>
<dbReference type="EMBL" id="BAAAMQ010000013">
    <property type="protein sequence ID" value="GAA2110831.1"/>
    <property type="molecule type" value="Genomic_DNA"/>
</dbReference>
<proteinExistence type="predicted"/>
<name>A0ABP5J4V4_9ACTN</name>
<reference evidence="3" key="1">
    <citation type="journal article" date="2019" name="Int. J. Syst. Evol. Microbiol.">
        <title>The Global Catalogue of Microorganisms (GCM) 10K type strain sequencing project: providing services to taxonomists for standard genome sequencing and annotation.</title>
        <authorList>
            <consortium name="The Broad Institute Genomics Platform"/>
            <consortium name="The Broad Institute Genome Sequencing Center for Infectious Disease"/>
            <person name="Wu L."/>
            <person name="Ma J."/>
        </authorList>
    </citation>
    <scope>NUCLEOTIDE SEQUENCE [LARGE SCALE GENOMIC DNA]</scope>
    <source>
        <strain evidence="3">JCM 13813</strain>
    </source>
</reference>
<gene>
    <name evidence="2" type="ORF">GCM10009726_26560</name>
</gene>
<keyword evidence="3" id="KW-1185">Reference proteome</keyword>
<dbReference type="Proteomes" id="UP001501161">
    <property type="component" value="Unassembled WGS sequence"/>
</dbReference>
<sequence length="104" mass="10499">MVVSFSCSGAAQAATDMSVAVAVSETSIVRVFIGPPVSNCCGSAGCAARSLVGPVVAEATPGWPPRVRPVNTRSSSRTGPDGRIGHVPDSKLGASVHVREHDGT</sequence>
<organism evidence="2 3">
    <name type="scientific">Nocardioides furvisabuli</name>
    <dbReference type="NCBI Taxonomy" id="375542"/>
    <lineage>
        <taxon>Bacteria</taxon>
        <taxon>Bacillati</taxon>
        <taxon>Actinomycetota</taxon>
        <taxon>Actinomycetes</taxon>
        <taxon>Propionibacteriales</taxon>
        <taxon>Nocardioidaceae</taxon>
        <taxon>Nocardioides</taxon>
    </lineage>
</organism>
<evidence type="ECO:0008006" key="4">
    <source>
        <dbReference type="Google" id="ProtNLM"/>
    </source>
</evidence>
<comment type="caution">
    <text evidence="2">The sequence shown here is derived from an EMBL/GenBank/DDBJ whole genome shotgun (WGS) entry which is preliminary data.</text>
</comment>
<evidence type="ECO:0000313" key="3">
    <source>
        <dbReference type="Proteomes" id="UP001501161"/>
    </source>
</evidence>
<accession>A0ABP5J4V4</accession>
<evidence type="ECO:0000313" key="2">
    <source>
        <dbReference type="EMBL" id="GAA2110831.1"/>
    </source>
</evidence>
<evidence type="ECO:0000256" key="1">
    <source>
        <dbReference type="SAM" id="MobiDB-lite"/>
    </source>
</evidence>
<protein>
    <recommendedName>
        <fullName evidence="4">Secreted protein</fullName>
    </recommendedName>
</protein>